<evidence type="ECO:0000313" key="2">
    <source>
        <dbReference type="EMBL" id="MPC79337.1"/>
    </source>
</evidence>
<evidence type="ECO:0000256" key="1">
    <source>
        <dbReference type="SAM" id="MobiDB-lite"/>
    </source>
</evidence>
<name>A0A5B7ICS4_PORTR</name>
<dbReference type="Proteomes" id="UP000324222">
    <property type="component" value="Unassembled WGS sequence"/>
</dbReference>
<organism evidence="2 3">
    <name type="scientific">Portunus trituberculatus</name>
    <name type="common">Swimming crab</name>
    <name type="synonym">Neptunus trituberculatus</name>
    <dbReference type="NCBI Taxonomy" id="210409"/>
    <lineage>
        <taxon>Eukaryota</taxon>
        <taxon>Metazoa</taxon>
        <taxon>Ecdysozoa</taxon>
        <taxon>Arthropoda</taxon>
        <taxon>Crustacea</taxon>
        <taxon>Multicrustacea</taxon>
        <taxon>Malacostraca</taxon>
        <taxon>Eumalacostraca</taxon>
        <taxon>Eucarida</taxon>
        <taxon>Decapoda</taxon>
        <taxon>Pleocyemata</taxon>
        <taxon>Brachyura</taxon>
        <taxon>Eubrachyura</taxon>
        <taxon>Portunoidea</taxon>
        <taxon>Portunidae</taxon>
        <taxon>Portuninae</taxon>
        <taxon>Portunus</taxon>
    </lineage>
</organism>
<dbReference type="AlphaFoldDB" id="A0A5B7ICS4"/>
<feature type="region of interest" description="Disordered" evidence="1">
    <location>
        <begin position="1"/>
        <end position="26"/>
    </location>
</feature>
<comment type="caution">
    <text evidence="2">The sequence shown here is derived from an EMBL/GenBank/DDBJ whole genome shotgun (WGS) entry which is preliminary data.</text>
</comment>
<keyword evidence="3" id="KW-1185">Reference proteome</keyword>
<protein>
    <submittedName>
        <fullName evidence="2">Uncharacterized protein</fullName>
    </submittedName>
</protein>
<reference evidence="2 3" key="1">
    <citation type="submission" date="2019-05" db="EMBL/GenBank/DDBJ databases">
        <title>Another draft genome of Portunus trituberculatus and its Hox gene families provides insights of decapod evolution.</title>
        <authorList>
            <person name="Jeong J.-H."/>
            <person name="Song I."/>
            <person name="Kim S."/>
            <person name="Choi T."/>
            <person name="Kim D."/>
            <person name="Ryu S."/>
            <person name="Kim W."/>
        </authorList>
    </citation>
    <scope>NUCLEOTIDE SEQUENCE [LARGE SCALE GENOMIC DNA]</scope>
    <source>
        <tissue evidence="2">Muscle</tissue>
    </source>
</reference>
<evidence type="ECO:0000313" key="3">
    <source>
        <dbReference type="Proteomes" id="UP000324222"/>
    </source>
</evidence>
<accession>A0A5B7ICS4</accession>
<dbReference type="EMBL" id="VSRR010050859">
    <property type="protein sequence ID" value="MPC79337.1"/>
    <property type="molecule type" value="Genomic_DNA"/>
</dbReference>
<sequence length="214" mass="23279">MDRVSSSKVSSPSGVTPAVTHGHAAPQPPLVVSSLCRSRRPGTVIHCSSAVRVSEAGWSATCRAAKLRGLPGQHLHLRHRSRHSASTEQTGARVLLPRWFDHYWVSPLPLTHPSHSCSYALTPMLGNHPRRLTTRRAGQGVTRPNMFRAGEEHRLPLPVPCLATTGQPSLARVGTTDDHQHKQLHALGSSVVVMFPSSPRRQRGQGLRKVVLGT</sequence>
<feature type="compositionally biased region" description="Low complexity" evidence="1">
    <location>
        <begin position="1"/>
        <end position="15"/>
    </location>
</feature>
<proteinExistence type="predicted"/>
<gene>
    <name evidence="2" type="ORF">E2C01_073860</name>
</gene>